<feature type="transmembrane region" description="Helical" evidence="1">
    <location>
        <begin position="47"/>
        <end position="69"/>
    </location>
</feature>
<gene>
    <name evidence="2" type="primary">gltS_20</name>
    <name evidence="2" type="ORF">SDC9_174659</name>
</gene>
<sequence>MSIISMQLLQLAGLGGQLMVLLLAQVVFILIFAYFLTFMLLGKNYDAAVMAVGHIGFGLGAVPVSMTTMSTVCQKYRMSRLAFFVVPVIGGFISNLSNAVIISGFINYCIGLLK</sequence>
<dbReference type="PANTHER" id="PTHR36178:SF1">
    <property type="entry name" value="SODIUM_GLUTAMATE SYMPORTER"/>
    <property type="match status" value="1"/>
</dbReference>
<feature type="transmembrane region" description="Helical" evidence="1">
    <location>
        <begin position="81"/>
        <end position="106"/>
    </location>
</feature>
<reference evidence="2" key="1">
    <citation type="submission" date="2019-08" db="EMBL/GenBank/DDBJ databases">
        <authorList>
            <person name="Kucharzyk K."/>
            <person name="Murdoch R.W."/>
            <person name="Higgins S."/>
            <person name="Loffler F."/>
        </authorList>
    </citation>
    <scope>NUCLEOTIDE SEQUENCE</scope>
</reference>
<dbReference type="GO" id="GO:0015501">
    <property type="term" value="F:glutamate:sodium symporter activity"/>
    <property type="evidence" value="ECO:0007669"/>
    <property type="project" value="InterPro"/>
</dbReference>
<name>A0A645GJU3_9ZZZZ</name>
<organism evidence="2">
    <name type="scientific">bioreactor metagenome</name>
    <dbReference type="NCBI Taxonomy" id="1076179"/>
    <lineage>
        <taxon>unclassified sequences</taxon>
        <taxon>metagenomes</taxon>
        <taxon>ecological metagenomes</taxon>
    </lineage>
</organism>
<evidence type="ECO:0000256" key="1">
    <source>
        <dbReference type="SAM" id="Phobius"/>
    </source>
</evidence>
<dbReference type="GO" id="GO:0015813">
    <property type="term" value="P:L-glutamate transmembrane transport"/>
    <property type="evidence" value="ECO:0007669"/>
    <property type="project" value="InterPro"/>
</dbReference>
<keyword evidence="1" id="KW-1133">Transmembrane helix</keyword>
<feature type="transmembrane region" description="Helical" evidence="1">
    <location>
        <begin position="20"/>
        <end position="41"/>
    </location>
</feature>
<evidence type="ECO:0000313" key="2">
    <source>
        <dbReference type="EMBL" id="MPN27231.1"/>
    </source>
</evidence>
<protein>
    <submittedName>
        <fullName evidence="2">Sodium/glutamate symporter</fullName>
    </submittedName>
</protein>
<dbReference type="Pfam" id="PF03616">
    <property type="entry name" value="Glt_symporter"/>
    <property type="match status" value="1"/>
</dbReference>
<accession>A0A645GJU3</accession>
<comment type="caution">
    <text evidence="2">The sequence shown here is derived from an EMBL/GenBank/DDBJ whole genome shotgun (WGS) entry which is preliminary data.</text>
</comment>
<dbReference type="AlphaFoldDB" id="A0A645GJU3"/>
<keyword evidence="1" id="KW-0472">Membrane</keyword>
<proteinExistence type="predicted"/>
<dbReference type="GO" id="GO:0016020">
    <property type="term" value="C:membrane"/>
    <property type="evidence" value="ECO:0007669"/>
    <property type="project" value="InterPro"/>
</dbReference>
<keyword evidence="1" id="KW-0812">Transmembrane</keyword>
<dbReference type="EMBL" id="VSSQ01077047">
    <property type="protein sequence ID" value="MPN27231.1"/>
    <property type="molecule type" value="Genomic_DNA"/>
</dbReference>
<dbReference type="PANTHER" id="PTHR36178">
    <property type="entry name" value="SLR0625 PROTEIN"/>
    <property type="match status" value="1"/>
</dbReference>
<dbReference type="InterPro" id="IPR004445">
    <property type="entry name" value="GltS"/>
</dbReference>